<reference evidence="1" key="2">
    <citation type="journal article" date="2024" name="Plant">
        <title>Genomic evolution and insights into agronomic trait innovations of Sesamum species.</title>
        <authorList>
            <person name="Miao H."/>
            <person name="Wang L."/>
            <person name="Qu L."/>
            <person name="Liu H."/>
            <person name="Sun Y."/>
            <person name="Le M."/>
            <person name="Wang Q."/>
            <person name="Wei S."/>
            <person name="Zheng Y."/>
            <person name="Lin W."/>
            <person name="Duan Y."/>
            <person name="Cao H."/>
            <person name="Xiong S."/>
            <person name="Wang X."/>
            <person name="Wei L."/>
            <person name="Li C."/>
            <person name="Ma Q."/>
            <person name="Ju M."/>
            <person name="Zhao R."/>
            <person name="Li G."/>
            <person name="Mu C."/>
            <person name="Tian Q."/>
            <person name="Mei H."/>
            <person name="Zhang T."/>
            <person name="Gao T."/>
            <person name="Zhang H."/>
        </authorList>
    </citation>
    <scope>NUCLEOTIDE SEQUENCE</scope>
    <source>
        <strain evidence="1">KEN8</strain>
    </source>
</reference>
<comment type="caution">
    <text evidence="1">The sequence shown here is derived from an EMBL/GenBank/DDBJ whole genome shotgun (WGS) entry which is preliminary data.</text>
</comment>
<proteinExistence type="predicted"/>
<gene>
    <name evidence="1" type="ORF">Scaly_2856500</name>
</gene>
<reference evidence="1" key="1">
    <citation type="submission" date="2020-06" db="EMBL/GenBank/DDBJ databases">
        <authorList>
            <person name="Li T."/>
            <person name="Hu X."/>
            <person name="Zhang T."/>
            <person name="Song X."/>
            <person name="Zhang H."/>
            <person name="Dai N."/>
            <person name="Sheng W."/>
            <person name="Hou X."/>
            <person name="Wei L."/>
        </authorList>
    </citation>
    <scope>NUCLEOTIDE SEQUENCE</scope>
    <source>
        <strain evidence="1">KEN8</strain>
        <tissue evidence="1">Leaf</tissue>
    </source>
</reference>
<dbReference type="AlphaFoldDB" id="A0AAW2LHJ2"/>
<dbReference type="PANTHER" id="PTHR35046:SF9">
    <property type="entry name" value="RNA-DIRECTED DNA POLYMERASE"/>
    <property type="match status" value="1"/>
</dbReference>
<protein>
    <recommendedName>
        <fullName evidence="2">Retrotransposon gag domain-containing protein</fullName>
    </recommendedName>
</protein>
<sequence>MQALVNHFEKLLDRSKSVDDYYKEMEIAMIRTNIIKDNEAAMAHFLHGLNRDIVDVVENHHYGELEEMVHQAIKVEQQLKRRGLVRRTPNLSRLSP</sequence>
<accession>A0AAW2LHJ2</accession>
<dbReference type="EMBL" id="JACGWM010000035">
    <property type="protein sequence ID" value="KAL0318193.1"/>
    <property type="molecule type" value="Genomic_DNA"/>
</dbReference>
<evidence type="ECO:0000313" key="1">
    <source>
        <dbReference type="EMBL" id="KAL0318193.1"/>
    </source>
</evidence>
<name>A0AAW2LHJ2_9LAMI</name>
<evidence type="ECO:0008006" key="2">
    <source>
        <dbReference type="Google" id="ProtNLM"/>
    </source>
</evidence>
<organism evidence="1">
    <name type="scientific">Sesamum calycinum</name>
    <dbReference type="NCBI Taxonomy" id="2727403"/>
    <lineage>
        <taxon>Eukaryota</taxon>
        <taxon>Viridiplantae</taxon>
        <taxon>Streptophyta</taxon>
        <taxon>Embryophyta</taxon>
        <taxon>Tracheophyta</taxon>
        <taxon>Spermatophyta</taxon>
        <taxon>Magnoliopsida</taxon>
        <taxon>eudicotyledons</taxon>
        <taxon>Gunneridae</taxon>
        <taxon>Pentapetalae</taxon>
        <taxon>asterids</taxon>
        <taxon>lamiids</taxon>
        <taxon>Lamiales</taxon>
        <taxon>Pedaliaceae</taxon>
        <taxon>Sesamum</taxon>
    </lineage>
</organism>
<dbReference type="PANTHER" id="PTHR35046">
    <property type="entry name" value="ZINC KNUCKLE (CCHC-TYPE) FAMILY PROTEIN"/>
    <property type="match status" value="1"/>
</dbReference>